<dbReference type="RefSeq" id="WP_013019109.1">
    <property type="nucleotide sequence ID" value="NC_013947.1"/>
</dbReference>
<dbReference type="AlphaFoldDB" id="D3PYV5"/>
<dbReference type="HOGENOM" id="CLU_1593550_0_0_11"/>
<organism evidence="3 4">
    <name type="scientific">Stackebrandtia nassauensis (strain DSM 44728 / CIP 108903 / NRRL B-16338 / NBRC 102104 / LLR-40K-21)</name>
    <dbReference type="NCBI Taxonomy" id="446470"/>
    <lineage>
        <taxon>Bacteria</taxon>
        <taxon>Bacillati</taxon>
        <taxon>Actinomycetota</taxon>
        <taxon>Actinomycetes</taxon>
        <taxon>Glycomycetales</taxon>
        <taxon>Glycomycetaceae</taxon>
        <taxon>Stackebrandtia</taxon>
    </lineage>
</organism>
<evidence type="ECO:0000256" key="2">
    <source>
        <dbReference type="SAM" id="SignalP"/>
    </source>
</evidence>
<protein>
    <recommendedName>
        <fullName evidence="5">Lipoprotein</fullName>
    </recommendedName>
</protein>
<evidence type="ECO:0000313" key="3">
    <source>
        <dbReference type="EMBL" id="ADD43538.1"/>
    </source>
</evidence>
<keyword evidence="4" id="KW-1185">Reference proteome</keyword>
<reference evidence="3 4" key="1">
    <citation type="journal article" date="2009" name="Stand. Genomic Sci.">
        <title>Complete genome sequence of Stackebrandtia nassauensis type strain (LLR-40K-21).</title>
        <authorList>
            <person name="Munk C."/>
            <person name="Lapidus A."/>
            <person name="Copeland A."/>
            <person name="Jando M."/>
            <person name="Mayilraj S."/>
            <person name="Glavina Del Rio T."/>
            <person name="Nolan M."/>
            <person name="Chen F."/>
            <person name="Lucas S."/>
            <person name="Tice H."/>
            <person name="Cheng J.F."/>
            <person name="Han C."/>
            <person name="Detter J.C."/>
            <person name="Bruce D."/>
            <person name="Goodwin L."/>
            <person name="Chain P."/>
            <person name="Pitluck S."/>
            <person name="Goker M."/>
            <person name="Ovchinikova G."/>
            <person name="Pati A."/>
            <person name="Ivanova N."/>
            <person name="Mavromatis K."/>
            <person name="Chen A."/>
            <person name="Palaniappan K."/>
            <person name="Land M."/>
            <person name="Hauser L."/>
            <person name="Chang Y.J."/>
            <person name="Jeffries C.D."/>
            <person name="Bristow J."/>
            <person name="Eisen J.A."/>
            <person name="Markowitz V."/>
            <person name="Hugenholtz P."/>
            <person name="Kyrpides N.C."/>
            <person name="Klenk H.P."/>
        </authorList>
    </citation>
    <scope>NUCLEOTIDE SEQUENCE [LARGE SCALE GENOMIC DNA]</scope>
    <source>
        <strain evidence="4">DSM 44728 / CIP 108903 / NRRL B-16338 / NBRC 102104 / LLR-40K-21</strain>
    </source>
</reference>
<evidence type="ECO:0008006" key="5">
    <source>
        <dbReference type="Google" id="ProtNLM"/>
    </source>
</evidence>
<dbReference type="EMBL" id="CP001778">
    <property type="protein sequence ID" value="ADD43538.1"/>
    <property type="molecule type" value="Genomic_DNA"/>
</dbReference>
<accession>D3PYV5</accession>
<keyword evidence="2" id="KW-0732">Signal</keyword>
<feature type="region of interest" description="Disordered" evidence="1">
    <location>
        <begin position="21"/>
        <end position="91"/>
    </location>
</feature>
<feature type="chain" id="PRO_5039526155" description="Lipoprotein" evidence="2">
    <location>
        <begin position="21"/>
        <end position="167"/>
    </location>
</feature>
<feature type="compositionally biased region" description="Low complexity" evidence="1">
    <location>
        <begin position="27"/>
        <end position="42"/>
    </location>
</feature>
<evidence type="ECO:0000313" key="4">
    <source>
        <dbReference type="Proteomes" id="UP000000844"/>
    </source>
</evidence>
<proteinExistence type="predicted"/>
<dbReference type="KEGG" id="sna:Snas_3883"/>
<sequence length="167" mass="17072">MRTPTRLGFVALVLALSAGACDSGDNAAANPSATADPTTATRPDTDAGASEKEDEPGSAPESAKTTEPEPSASDDATDGLSQSQRELLAKARRDGEVMVIVSMAEGSQTRRYDRVAEGVSDSGGAVTGGSDVDDSWLSAMAVEDTLWFLFGSGDVASVVEDGLSEPT</sequence>
<feature type="signal peptide" evidence="2">
    <location>
        <begin position="1"/>
        <end position="20"/>
    </location>
</feature>
<dbReference type="PROSITE" id="PS51257">
    <property type="entry name" value="PROKAR_LIPOPROTEIN"/>
    <property type="match status" value="1"/>
</dbReference>
<evidence type="ECO:0000256" key="1">
    <source>
        <dbReference type="SAM" id="MobiDB-lite"/>
    </source>
</evidence>
<dbReference type="STRING" id="446470.Snas_3883"/>
<dbReference type="Proteomes" id="UP000000844">
    <property type="component" value="Chromosome"/>
</dbReference>
<name>D3PYV5_STANL</name>
<gene>
    <name evidence="3" type="ordered locus">Snas_3883</name>
</gene>